<dbReference type="PANTHER" id="PTHR24421:SF10">
    <property type="entry name" value="NITRATE_NITRITE SENSOR PROTEIN NARQ"/>
    <property type="match status" value="1"/>
</dbReference>
<dbReference type="InterPro" id="IPR050482">
    <property type="entry name" value="Sensor_HK_TwoCompSys"/>
</dbReference>
<name>W4QB25_9BACI</name>
<evidence type="ECO:0000313" key="13">
    <source>
        <dbReference type="Proteomes" id="UP000018895"/>
    </source>
</evidence>
<dbReference type="EC" id="2.7.13.3" evidence="2"/>
<evidence type="ECO:0000256" key="5">
    <source>
        <dbReference type="ARBA" id="ARBA00022741"/>
    </source>
</evidence>
<accession>W4QB25</accession>
<feature type="domain" description="Signal transduction histidine kinase subgroup 3 dimerisation and phosphoacceptor" evidence="11">
    <location>
        <begin position="184"/>
        <end position="248"/>
    </location>
</feature>
<dbReference type="CDD" id="cd16917">
    <property type="entry name" value="HATPase_UhpB-NarQ-NarX-like"/>
    <property type="match status" value="1"/>
</dbReference>
<dbReference type="Gene3D" id="1.20.5.1930">
    <property type="match status" value="1"/>
</dbReference>
<keyword evidence="9" id="KW-0175">Coiled coil</keyword>
<evidence type="ECO:0000256" key="8">
    <source>
        <dbReference type="ARBA" id="ARBA00023012"/>
    </source>
</evidence>
<protein>
    <recommendedName>
        <fullName evidence="2">histidine kinase</fullName>
        <ecNumber evidence="2">2.7.13.3</ecNumber>
    </recommendedName>
</protein>
<proteinExistence type="predicted"/>
<keyword evidence="10" id="KW-0472">Membrane</keyword>
<keyword evidence="7" id="KW-0067">ATP-binding</keyword>
<dbReference type="InterPro" id="IPR036890">
    <property type="entry name" value="HATPase_C_sf"/>
</dbReference>
<feature type="transmembrane region" description="Helical" evidence="10">
    <location>
        <begin position="6"/>
        <end position="25"/>
    </location>
</feature>
<evidence type="ECO:0000313" key="12">
    <source>
        <dbReference type="EMBL" id="GAE28868.1"/>
    </source>
</evidence>
<dbReference type="GO" id="GO:0016020">
    <property type="term" value="C:membrane"/>
    <property type="evidence" value="ECO:0007669"/>
    <property type="project" value="InterPro"/>
</dbReference>
<dbReference type="RefSeq" id="WP_035339857.1">
    <property type="nucleotide sequence ID" value="NZ_BAUU01000001.1"/>
</dbReference>
<keyword evidence="3" id="KW-0597">Phosphoprotein</keyword>
<dbReference type="Gene3D" id="3.30.565.10">
    <property type="entry name" value="Histidine kinase-like ATPase, C-terminal domain"/>
    <property type="match status" value="1"/>
</dbReference>
<evidence type="ECO:0000256" key="4">
    <source>
        <dbReference type="ARBA" id="ARBA00022679"/>
    </source>
</evidence>
<evidence type="ECO:0000259" key="11">
    <source>
        <dbReference type="Pfam" id="PF07730"/>
    </source>
</evidence>
<dbReference type="OrthoDB" id="199946at2"/>
<dbReference type="EMBL" id="BAUU01000001">
    <property type="protein sequence ID" value="GAE28868.1"/>
    <property type="molecule type" value="Genomic_DNA"/>
</dbReference>
<dbReference type="Proteomes" id="UP000018895">
    <property type="component" value="Unassembled WGS sequence"/>
</dbReference>
<keyword evidence="8" id="KW-0902">Two-component regulatory system</keyword>
<keyword evidence="6 12" id="KW-0418">Kinase</keyword>
<feature type="coiled-coil region" evidence="9">
    <location>
        <begin position="159"/>
        <end position="186"/>
    </location>
</feature>
<comment type="caution">
    <text evidence="12">The sequence shown here is derived from an EMBL/GenBank/DDBJ whole genome shotgun (WGS) entry which is preliminary data.</text>
</comment>
<gene>
    <name evidence="12" type="ORF">JCM9152_205</name>
</gene>
<dbReference type="InterPro" id="IPR011712">
    <property type="entry name" value="Sig_transdc_His_kin_sub3_dim/P"/>
</dbReference>
<keyword evidence="4" id="KW-0808">Transferase</keyword>
<organism evidence="12 13">
    <name type="scientific">Halalkalibacter hemicellulosilyticusJCM 9152</name>
    <dbReference type="NCBI Taxonomy" id="1236971"/>
    <lineage>
        <taxon>Bacteria</taxon>
        <taxon>Bacillati</taxon>
        <taxon>Bacillota</taxon>
        <taxon>Bacilli</taxon>
        <taxon>Bacillales</taxon>
        <taxon>Bacillaceae</taxon>
        <taxon>Halalkalibacter</taxon>
    </lineage>
</organism>
<evidence type="ECO:0000256" key="7">
    <source>
        <dbReference type="ARBA" id="ARBA00022840"/>
    </source>
</evidence>
<dbReference type="AlphaFoldDB" id="W4QB25"/>
<evidence type="ECO:0000256" key="6">
    <source>
        <dbReference type="ARBA" id="ARBA00022777"/>
    </source>
</evidence>
<dbReference type="Pfam" id="PF07730">
    <property type="entry name" value="HisKA_3"/>
    <property type="match status" value="1"/>
</dbReference>
<evidence type="ECO:0000256" key="2">
    <source>
        <dbReference type="ARBA" id="ARBA00012438"/>
    </source>
</evidence>
<dbReference type="SUPFAM" id="SSF55874">
    <property type="entry name" value="ATPase domain of HSP90 chaperone/DNA topoisomerase II/histidine kinase"/>
    <property type="match status" value="1"/>
</dbReference>
<keyword evidence="10" id="KW-0812">Transmembrane</keyword>
<dbReference type="GO" id="GO:0000155">
    <property type="term" value="F:phosphorelay sensor kinase activity"/>
    <property type="evidence" value="ECO:0007669"/>
    <property type="project" value="InterPro"/>
</dbReference>
<keyword evidence="10" id="KW-1133">Transmembrane helix</keyword>
<dbReference type="STRING" id="1236971.JCM9152_205"/>
<evidence type="ECO:0000256" key="10">
    <source>
        <dbReference type="SAM" id="Phobius"/>
    </source>
</evidence>
<comment type="catalytic activity">
    <reaction evidence="1">
        <text>ATP + protein L-histidine = ADP + protein N-phospho-L-histidine.</text>
        <dbReference type="EC" id="2.7.13.3"/>
    </reaction>
</comment>
<feature type="transmembrane region" description="Helical" evidence="10">
    <location>
        <begin position="104"/>
        <end position="126"/>
    </location>
</feature>
<dbReference type="GO" id="GO:0005524">
    <property type="term" value="F:ATP binding"/>
    <property type="evidence" value="ECO:0007669"/>
    <property type="project" value="UniProtKB-KW"/>
</dbReference>
<reference evidence="12" key="1">
    <citation type="journal article" date="2014" name="Genome Announc.">
        <title>Draft Genome Sequences of Three Alkaliphilic Bacillus Strains, Bacillus wakoensis JCM 9140T, Bacillus akibai JCM 9157T, and Bacillus hemicellulosilyticus JCM 9152T.</title>
        <authorList>
            <person name="Yuki M."/>
            <person name="Oshima K."/>
            <person name="Suda W."/>
            <person name="Oshida Y."/>
            <person name="Kitamura K."/>
            <person name="Iida T."/>
            <person name="Hattori M."/>
            <person name="Ohkuma M."/>
        </authorList>
    </citation>
    <scope>NUCLEOTIDE SEQUENCE [LARGE SCALE GENOMIC DNA]</scope>
    <source>
        <strain evidence="12">JCM 9152</strain>
    </source>
</reference>
<evidence type="ECO:0000256" key="1">
    <source>
        <dbReference type="ARBA" id="ARBA00000085"/>
    </source>
</evidence>
<sequence>MSQKQAKIVSIVLYTALTFSTFGLLMDNQDSIMLLSTLCFGFILIHYIRYSLLRFSYISFKNLTLVAIQWALAFFIQSIDGTFLPQIFFFVLLSEAAFSSKRTFSIPFSLICYFGFVAGVTIHYQFPPFYEISFVIPRSLEYGLFWGFSYISRTALLQRNELKQSYEKLKESAIKLEENALVEERMRLSREMHDTIGHTLVTASVGLEKSKQLFQYHHHDDAFKQLDHVHNHIKISLDDVRRAIHTLHVRKSFIDFEQSLQNLIKETKKNAGVHIDVHIDPMPHLTPEQERTIYRALQEGITNGIRHGQSTIFNFQLTIDSDTITFRLEDNGTCPEKIQFGFGLTAMADRVASINGRMTVKQTENKHALLLLTLPLLTEE</sequence>
<dbReference type="PANTHER" id="PTHR24421">
    <property type="entry name" value="NITRATE/NITRITE SENSOR PROTEIN NARX-RELATED"/>
    <property type="match status" value="1"/>
</dbReference>
<evidence type="ECO:0000256" key="9">
    <source>
        <dbReference type="SAM" id="Coils"/>
    </source>
</evidence>
<feature type="transmembrane region" description="Helical" evidence="10">
    <location>
        <begin position="32"/>
        <end position="50"/>
    </location>
</feature>
<keyword evidence="13" id="KW-1185">Reference proteome</keyword>
<dbReference type="GO" id="GO:0046983">
    <property type="term" value="F:protein dimerization activity"/>
    <property type="evidence" value="ECO:0007669"/>
    <property type="project" value="InterPro"/>
</dbReference>
<keyword evidence="5" id="KW-0547">Nucleotide-binding</keyword>
<evidence type="ECO:0000256" key="3">
    <source>
        <dbReference type="ARBA" id="ARBA00022553"/>
    </source>
</evidence>